<sequence length="343" mass="36659">MREPDSEELAELIGAQCLTAEAEAAGARLDQWLAGKLAPDLSRSRVQALVRQGAVELNGGPVGDPGRRLKAGDTISVRLPEPEPAQPAGEDIPLDILYEDDELIVVNKPPGLVVHPGAGNPTGTLVNALIHHCGDSLSGIGGVKRPGIVHRLDKDTSGVMVVAKTDRAHRSLSEAFADHGLTGDLERAYVALVWSAPARSEGVVDAPLGRAADRIRRAVVPAGRADARHAITRYAVLERFGRLDAPLAALVECRLETGRTHQIRVHMAHIGHPVVGDPDYGQAFRTKVNRLPDPLRAMAKDFPRQALHAKLLAFAHPVSGAMMRFEAPLPSDMEALVAGFRGI</sequence>
<dbReference type="CDD" id="cd00165">
    <property type="entry name" value="S4"/>
    <property type="match status" value="1"/>
</dbReference>
<evidence type="ECO:0000256" key="1">
    <source>
        <dbReference type="ARBA" id="ARBA00010876"/>
    </source>
</evidence>
<evidence type="ECO:0000256" key="2">
    <source>
        <dbReference type="ARBA" id="ARBA00023235"/>
    </source>
</evidence>
<dbReference type="InterPro" id="IPR006145">
    <property type="entry name" value="PsdUridine_synth_RsuA/RluA"/>
</dbReference>
<dbReference type="PANTHER" id="PTHR21600">
    <property type="entry name" value="MITOCHONDRIAL RNA PSEUDOURIDINE SYNTHASE"/>
    <property type="match status" value="1"/>
</dbReference>
<keyword evidence="4" id="KW-0694">RNA-binding</keyword>
<dbReference type="InterPro" id="IPR050188">
    <property type="entry name" value="RluA_PseudoU_synthase"/>
</dbReference>
<dbReference type="InterPro" id="IPR036986">
    <property type="entry name" value="S4_RNA-bd_sf"/>
</dbReference>
<comment type="caution">
    <text evidence="7">The sequence shown here is derived from an EMBL/GenBank/DDBJ whole genome shotgun (WGS) entry which is preliminary data.</text>
</comment>
<proteinExistence type="inferred from homology"/>
<gene>
    <name evidence="7" type="ORF">ABUE31_07315</name>
</gene>
<protein>
    <recommendedName>
        <fullName evidence="5">Pseudouridine synthase</fullName>
        <ecNumber evidence="5">5.4.99.-</ecNumber>
    </recommendedName>
</protein>
<keyword evidence="2 5" id="KW-0413">Isomerase</keyword>
<evidence type="ECO:0000256" key="5">
    <source>
        <dbReference type="RuleBase" id="RU362028"/>
    </source>
</evidence>
<dbReference type="SUPFAM" id="SSF55174">
    <property type="entry name" value="Alpha-L RNA-binding motif"/>
    <property type="match status" value="1"/>
</dbReference>
<comment type="catalytic activity">
    <reaction evidence="5">
        <text>a uridine in RNA = a pseudouridine in RNA</text>
        <dbReference type="Rhea" id="RHEA:48348"/>
        <dbReference type="Rhea" id="RHEA-COMP:12068"/>
        <dbReference type="Rhea" id="RHEA-COMP:12069"/>
        <dbReference type="ChEBI" id="CHEBI:65314"/>
        <dbReference type="ChEBI" id="CHEBI:65315"/>
    </reaction>
</comment>
<reference evidence="7 8" key="1">
    <citation type="submission" date="2024-06" db="EMBL/GenBank/DDBJ databases">
        <authorList>
            <person name="Tuo L."/>
        </authorList>
    </citation>
    <scope>NUCLEOTIDE SEQUENCE [LARGE SCALE GENOMIC DNA]</scope>
    <source>
        <strain evidence="7 8">ZMM04-5</strain>
    </source>
</reference>
<dbReference type="PANTHER" id="PTHR21600:SF44">
    <property type="entry name" value="RIBOSOMAL LARGE SUBUNIT PSEUDOURIDINE SYNTHASE D"/>
    <property type="match status" value="1"/>
</dbReference>
<dbReference type="Pfam" id="PF00849">
    <property type="entry name" value="PseudoU_synth_2"/>
    <property type="match status" value="1"/>
</dbReference>
<dbReference type="InterPro" id="IPR002942">
    <property type="entry name" value="S4_RNA-bd"/>
</dbReference>
<dbReference type="CDD" id="cd02869">
    <property type="entry name" value="PseudoU_synth_RluA_like"/>
    <property type="match status" value="1"/>
</dbReference>
<evidence type="ECO:0000256" key="4">
    <source>
        <dbReference type="PROSITE-ProRule" id="PRU00182"/>
    </source>
</evidence>
<organism evidence="7 8">
    <name type="scientific">Mesorhizobium marinum</name>
    <dbReference type="NCBI Taxonomy" id="3228790"/>
    <lineage>
        <taxon>Bacteria</taxon>
        <taxon>Pseudomonadati</taxon>
        <taxon>Pseudomonadota</taxon>
        <taxon>Alphaproteobacteria</taxon>
        <taxon>Hyphomicrobiales</taxon>
        <taxon>Phyllobacteriaceae</taxon>
        <taxon>Mesorhizobium</taxon>
    </lineage>
</organism>
<dbReference type="RefSeq" id="WP_367722870.1">
    <property type="nucleotide sequence ID" value="NZ_JBFOCI010000002.1"/>
</dbReference>
<dbReference type="EMBL" id="JBFOCI010000002">
    <property type="protein sequence ID" value="MEW9805785.1"/>
    <property type="molecule type" value="Genomic_DNA"/>
</dbReference>
<comment type="similarity">
    <text evidence="1 5">Belongs to the pseudouridine synthase RluA family.</text>
</comment>
<dbReference type="SUPFAM" id="SSF55120">
    <property type="entry name" value="Pseudouridine synthase"/>
    <property type="match status" value="1"/>
</dbReference>
<name>A0ABV3QXJ0_9HYPH</name>
<dbReference type="PROSITE" id="PS50889">
    <property type="entry name" value="S4"/>
    <property type="match status" value="1"/>
</dbReference>
<evidence type="ECO:0000259" key="6">
    <source>
        <dbReference type="SMART" id="SM00363"/>
    </source>
</evidence>
<dbReference type="Gene3D" id="3.10.290.10">
    <property type="entry name" value="RNA-binding S4 domain"/>
    <property type="match status" value="1"/>
</dbReference>
<dbReference type="NCBIfam" id="TIGR00005">
    <property type="entry name" value="rluA_subfam"/>
    <property type="match status" value="1"/>
</dbReference>
<keyword evidence="8" id="KW-1185">Reference proteome</keyword>
<dbReference type="GO" id="GO:0016853">
    <property type="term" value="F:isomerase activity"/>
    <property type="evidence" value="ECO:0007669"/>
    <property type="project" value="UniProtKB-KW"/>
</dbReference>
<accession>A0ABV3QXJ0</accession>
<evidence type="ECO:0000313" key="7">
    <source>
        <dbReference type="EMBL" id="MEW9805785.1"/>
    </source>
</evidence>
<dbReference type="EC" id="5.4.99.-" evidence="5"/>
<dbReference type="InterPro" id="IPR020103">
    <property type="entry name" value="PsdUridine_synth_cat_dom_sf"/>
</dbReference>
<comment type="function">
    <text evidence="5">Responsible for synthesis of pseudouridine from uracil.</text>
</comment>
<dbReference type="Proteomes" id="UP001556196">
    <property type="component" value="Unassembled WGS sequence"/>
</dbReference>
<dbReference type="Pfam" id="PF01479">
    <property type="entry name" value="S4"/>
    <property type="match status" value="1"/>
</dbReference>
<dbReference type="PROSITE" id="PS01129">
    <property type="entry name" value="PSI_RLU"/>
    <property type="match status" value="1"/>
</dbReference>
<dbReference type="InterPro" id="IPR006224">
    <property type="entry name" value="PsdUridine_synth_RluA-like_CS"/>
</dbReference>
<dbReference type="Gene3D" id="3.30.2350.10">
    <property type="entry name" value="Pseudouridine synthase"/>
    <property type="match status" value="1"/>
</dbReference>
<evidence type="ECO:0000313" key="8">
    <source>
        <dbReference type="Proteomes" id="UP001556196"/>
    </source>
</evidence>
<evidence type="ECO:0000256" key="3">
    <source>
        <dbReference type="ARBA" id="ARBA00036882"/>
    </source>
</evidence>
<feature type="domain" description="RNA-binding S4" evidence="6">
    <location>
        <begin position="27"/>
        <end position="86"/>
    </location>
</feature>
<dbReference type="SMART" id="SM00363">
    <property type="entry name" value="S4"/>
    <property type="match status" value="1"/>
</dbReference>
<comment type="catalytic activity">
    <reaction evidence="3">
        <text>uridine(1911/1915/1917) in 23S rRNA = pseudouridine(1911/1915/1917) in 23S rRNA</text>
        <dbReference type="Rhea" id="RHEA:42524"/>
        <dbReference type="Rhea" id="RHEA-COMP:10097"/>
        <dbReference type="Rhea" id="RHEA-COMP:10098"/>
        <dbReference type="ChEBI" id="CHEBI:65314"/>
        <dbReference type="ChEBI" id="CHEBI:65315"/>
        <dbReference type="EC" id="5.4.99.23"/>
    </reaction>
</comment>
<dbReference type="InterPro" id="IPR006225">
    <property type="entry name" value="PsdUridine_synth_RluC/D"/>
</dbReference>